<name>A0ACC3C864_PYRYE</name>
<protein>
    <submittedName>
        <fullName evidence="1">Uncharacterized protein</fullName>
    </submittedName>
</protein>
<proteinExistence type="predicted"/>
<organism evidence="1 2">
    <name type="scientific">Pyropia yezoensis</name>
    <name type="common">Susabi-nori</name>
    <name type="synonym">Porphyra yezoensis</name>
    <dbReference type="NCBI Taxonomy" id="2788"/>
    <lineage>
        <taxon>Eukaryota</taxon>
        <taxon>Rhodophyta</taxon>
        <taxon>Bangiophyceae</taxon>
        <taxon>Bangiales</taxon>
        <taxon>Bangiaceae</taxon>
        <taxon>Pyropia</taxon>
    </lineage>
</organism>
<keyword evidence="2" id="KW-1185">Reference proteome</keyword>
<evidence type="ECO:0000313" key="1">
    <source>
        <dbReference type="EMBL" id="KAK1866372.1"/>
    </source>
</evidence>
<reference evidence="1" key="1">
    <citation type="submission" date="2019-11" db="EMBL/GenBank/DDBJ databases">
        <title>Nori genome reveals adaptations in red seaweeds to the harsh intertidal environment.</title>
        <authorList>
            <person name="Wang D."/>
            <person name="Mao Y."/>
        </authorList>
    </citation>
    <scope>NUCLEOTIDE SEQUENCE</scope>
    <source>
        <tissue evidence="1">Gametophyte</tissue>
    </source>
</reference>
<comment type="caution">
    <text evidence="1">The sequence shown here is derived from an EMBL/GenBank/DDBJ whole genome shotgun (WGS) entry which is preliminary data.</text>
</comment>
<accession>A0ACC3C864</accession>
<evidence type="ECO:0000313" key="2">
    <source>
        <dbReference type="Proteomes" id="UP000798662"/>
    </source>
</evidence>
<dbReference type="Proteomes" id="UP000798662">
    <property type="component" value="Chromosome 2"/>
</dbReference>
<dbReference type="EMBL" id="CM020619">
    <property type="protein sequence ID" value="KAK1866372.1"/>
    <property type="molecule type" value="Genomic_DNA"/>
</dbReference>
<gene>
    <name evidence="1" type="ORF">I4F81_008892</name>
</gene>
<sequence length="130" mass="14353">MPVPIVPDGGAFRRSDERHKKADGTPSNFWMAYCRACEAAHKKYLEDVSACNGDRAAIANIAVFDDVRAYMEGLAADSGQGRKKRRAELKLDSLFSRELTASERAVLEKRALVLVADLRLSFSAVENSSF</sequence>